<sequence>MTLATLTAPASGTGHHLLQPALDTAAAASRDAHEAARALTDTVLACQILPAEVYQYAPDLAQPTAALTAATGALATAAARASADPTQERLYALHRATADLTAATTTVQTATSMLRNAASWIAQPTDLPAAQPR</sequence>
<dbReference type="EMBL" id="BAAAQN010000117">
    <property type="protein sequence ID" value="GAA2066963.1"/>
    <property type="molecule type" value="Genomic_DNA"/>
</dbReference>
<evidence type="ECO:0000313" key="2">
    <source>
        <dbReference type="Proteomes" id="UP001500751"/>
    </source>
</evidence>
<dbReference type="RefSeq" id="WP_344672237.1">
    <property type="nucleotide sequence ID" value="NZ_BAAAQN010000117.1"/>
</dbReference>
<dbReference type="Proteomes" id="UP001500751">
    <property type="component" value="Unassembled WGS sequence"/>
</dbReference>
<gene>
    <name evidence="1" type="ORF">GCM10009839_93460</name>
</gene>
<reference evidence="2" key="1">
    <citation type="journal article" date="2019" name="Int. J. Syst. Evol. Microbiol.">
        <title>The Global Catalogue of Microorganisms (GCM) 10K type strain sequencing project: providing services to taxonomists for standard genome sequencing and annotation.</title>
        <authorList>
            <consortium name="The Broad Institute Genomics Platform"/>
            <consortium name="The Broad Institute Genome Sequencing Center for Infectious Disease"/>
            <person name="Wu L."/>
            <person name="Ma J."/>
        </authorList>
    </citation>
    <scope>NUCLEOTIDE SEQUENCE [LARGE SCALE GENOMIC DNA]</scope>
    <source>
        <strain evidence="2">JCM 16014</strain>
    </source>
</reference>
<name>A0ABP5H9X8_9ACTN</name>
<proteinExistence type="predicted"/>
<accession>A0ABP5H9X8</accession>
<organism evidence="1 2">
    <name type="scientific">Catenulispora yoronensis</name>
    <dbReference type="NCBI Taxonomy" id="450799"/>
    <lineage>
        <taxon>Bacteria</taxon>
        <taxon>Bacillati</taxon>
        <taxon>Actinomycetota</taxon>
        <taxon>Actinomycetes</taxon>
        <taxon>Catenulisporales</taxon>
        <taxon>Catenulisporaceae</taxon>
        <taxon>Catenulispora</taxon>
    </lineage>
</organism>
<evidence type="ECO:0000313" key="1">
    <source>
        <dbReference type="EMBL" id="GAA2066963.1"/>
    </source>
</evidence>
<comment type="caution">
    <text evidence="1">The sequence shown here is derived from an EMBL/GenBank/DDBJ whole genome shotgun (WGS) entry which is preliminary data.</text>
</comment>
<keyword evidence="2" id="KW-1185">Reference proteome</keyword>
<protein>
    <submittedName>
        <fullName evidence="1">Uncharacterized protein</fullName>
    </submittedName>
</protein>